<reference evidence="1 2" key="1">
    <citation type="submission" date="2017-12" db="EMBL/GenBank/DDBJ databases">
        <authorList>
            <person name="Pombert J.-F."/>
            <person name="Haag K.L."/>
            <person name="Ebert D."/>
        </authorList>
    </citation>
    <scope>NUCLEOTIDE SEQUENCE [LARGE SCALE GENOMIC DNA]</scope>
    <source>
        <strain evidence="1">IL-G-3</strain>
    </source>
</reference>
<sequence length="346" mass="39127">MDKVKAIFTEFKNVKTFDNYLNRGSLEEIGERLSDLKRRLSWVERFIDNPPVRRHRSVFAETLEARGSKGTSVKRVIQREGRRRLDVTVESGIDPETSVRICTESYGNLRLLTLNVNSYGSKREEILCLQETLRYTGSSQNEEKYDRGLILAVRRKLDLTLSSVEVHPNFLAGSVCGKKASGGWFKLLVVNVYIPSKCSLYGNRAETLEALGSFLVSENKKNSLDDILVMNDWNMILEEAARFLTKWDISDHLSVTVDGLNYRVPSLLFADDTVLFGDYVAALQLKMRINIDKCGFLIIPCLTGNVIIGEKAVPVLAAFRECDIQSLYEKAAMSRRERGLLKPESG</sequence>
<dbReference type="InterPro" id="IPR036691">
    <property type="entry name" value="Endo/exonu/phosph_ase_sf"/>
</dbReference>
<comment type="caution">
    <text evidence="1">The sequence shown here is derived from an EMBL/GenBank/DDBJ whole genome shotgun (WGS) entry which is preliminary data.</text>
</comment>
<dbReference type="VEuPathDB" id="MicrosporidiaDB:CWI38_1487p0010"/>
<dbReference type="EMBL" id="PITK01001487">
    <property type="protein sequence ID" value="TBU10898.1"/>
    <property type="molecule type" value="Genomic_DNA"/>
</dbReference>
<organism evidence="1 2">
    <name type="scientific">Hamiltosporidium tvaerminnensis</name>
    <dbReference type="NCBI Taxonomy" id="1176355"/>
    <lineage>
        <taxon>Eukaryota</taxon>
        <taxon>Fungi</taxon>
        <taxon>Fungi incertae sedis</taxon>
        <taxon>Microsporidia</taxon>
        <taxon>Dubosqiidae</taxon>
        <taxon>Hamiltosporidium</taxon>
    </lineage>
</organism>
<dbReference type="Gene3D" id="3.60.10.10">
    <property type="entry name" value="Endonuclease/exonuclease/phosphatase"/>
    <property type="match status" value="1"/>
</dbReference>
<protein>
    <submittedName>
        <fullName evidence="1">Uncharacterized protein</fullName>
    </submittedName>
</protein>
<keyword evidence="2" id="KW-1185">Reference proteome</keyword>
<gene>
    <name evidence="1" type="ORF">CWI38_1487p0010</name>
</gene>
<evidence type="ECO:0000313" key="1">
    <source>
        <dbReference type="EMBL" id="TBU10898.1"/>
    </source>
</evidence>
<evidence type="ECO:0000313" key="2">
    <source>
        <dbReference type="Proteomes" id="UP000292282"/>
    </source>
</evidence>
<dbReference type="Proteomes" id="UP000292282">
    <property type="component" value="Unassembled WGS sequence"/>
</dbReference>
<accession>A0A4Q9LQY6</accession>
<dbReference type="SUPFAM" id="SSF56219">
    <property type="entry name" value="DNase I-like"/>
    <property type="match status" value="1"/>
</dbReference>
<proteinExistence type="predicted"/>
<name>A0A4Q9LQY6_9MICR</name>
<dbReference type="AlphaFoldDB" id="A0A4Q9LQY6"/>